<evidence type="ECO:0000313" key="3">
    <source>
        <dbReference type="EMBL" id="MBC8538807.1"/>
    </source>
</evidence>
<dbReference type="InterPro" id="IPR029069">
    <property type="entry name" value="HotDog_dom_sf"/>
</dbReference>
<dbReference type="PANTHER" id="PTHR31793:SF27">
    <property type="entry name" value="NOVEL THIOESTERASE SUPERFAMILY DOMAIN AND SAPOSIN A-TYPE DOMAIN CONTAINING PROTEIN (0610012H03RIK)"/>
    <property type="match status" value="1"/>
</dbReference>
<accession>A0A926DJB3</accession>
<dbReference type="RefSeq" id="WP_178619914.1">
    <property type="nucleotide sequence ID" value="NZ_JACRSS010000003.1"/>
</dbReference>
<dbReference type="GO" id="GO:0047617">
    <property type="term" value="F:fatty acyl-CoA hydrolase activity"/>
    <property type="evidence" value="ECO:0007669"/>
    <property type="project" value="TreeGrafter"/>
</dbReference>
<dbReference type="InterPro" id="IPR006684">
    <property type="entry name" value="YbgC/YbaW"/>
</dbReference>
<dbReference type="Proteomes" id="UP000617951">
    <property type="component" value="Unassembled WGS sequence"/>
</dbReference>
<proteinExistence type="inferred from homology"/>
<dbReference type="EMBL" id="JACRSS010000003">
    <property type="protein sequence ID" value="MBC8538807.1"/>
    <property type="molecule type" value="Genomic_DNA"/>
</dbReference>
<dbReference type="Pfam" id="PF13279">
    <property type="entry name" value="4HBT_2"/>
    <property type="match status" value="1"/>
</dbReference>
<dbReference type="Gene3D" id="3.10.129.10">
    <property type="entry name" value="Hotdog Thioesterase"/>
    <property type="match status" value="1"/>
</dbReference>
<protein>
    <submittedName>
        <fullName evidence="3">Acyl-CoA thioesterase</fullName>
    </submittedName>
</protein>
<dbReference type="SUPFAM" id="SSF54637">
    <property type="entry name" value="Thioesterase/thiol ester dehydrase-isomerase"/>
    <property type="match status" value="1"/>
</dbReference>
<comment type="caution">
    <text evidence="3">The sequence shown here is derived from an EMBL/GenBank/DDBJ whole genome shotgun (WGS) entry which is preliminary data.</text>
</comment>
<keyword evidence="4" id="KW-1185">Reference proteome</keyword>
<evidence type="ECO:0000313" key="4">
    <source>
        <dbReference type="Proteomes" id="UP000617951"/>
    </source>
</evidence>
<reference evidence="3" key="1">
    <citation type="submission" date="2020-08" db="EMBL/GenBank/DDBJ databases">
        <title>Genome public.</title>
        <authorList>
            <person name="Liu C."/>
            <person name="Sun Q."/>
        </authorList>
    </citation>
    <scope>NUCLEOTIDE SEQUENCE</scope>
    <source>
        <strain evidence="3">NSJ-63</strain>
    </source>
</reference>
<dbReference type="PIRSF" id="PIRSF003230">
    <property type="entry name" value="YbgC"/>
    <property type="match status" value="1"/>
</dbReference>
<gene>
    <name evidence="3" type="ORF">H8693_07645</name>
</gene>
<sequence length="142" mass="16069">MGTVSKSRIVVRYAETDQMGIAHHANYPVWFEVARTDLIKTIGITYTELEEMGAMLPLVALECRYIRPAKYEDALVVEAFLTHISAAKMVIGYRVLREGEEHPLCTGSTTHAIVNRELRPMNFKRFAPEIFEKMLAGVVTPQ</sequence>
<name>A0A926DJB3_9FIRM</name>
<dbReference type="InterPro" id="IPR050563">
    <property type="entry name" value="4-hydroxybenzoyl-CoA_TE"/>
</dbReference>
<dbReference type="AlphaFoldDB" id="A0A926DJB3"/>
<comment type="similarity">
    <text evidence="1">Belongs to the 4-hydroxybenzoyl-CoA thioesterase family.</text>
</comment>
<organism evidence="3 4">
    <name type="scientific">Guopingia tenuis</name>
    <dbReference type="NCBI Taxonomy" id="2763656"/>
    <lineage>
        <taxon>Bacteria</taxon>
        <taxon>Bacillati</taxon>
        <taxon>Bacillota</taxon>
        <taxon>Clostridia</taxon>
        <taxon>Christensenellales</taxon>
        <taxon>Christensenellaceae</taxon>
        <taxon>Guopingia</taxon>
    </lineage>
</organism>
<evidence type="ECO:0000256" key="1">
    <source>
        <dbReference type="ARBA" id="ARBA00005953"/>
    </source>
</evidence>
<dbReference type="NCBIfam" id="TIGR00051">
    <property type="entry name" value="YbgC/FadM family acyl-CoA thioesterase"/>
    <property type="match status" value="1"/>
</dbReference>
<dbReference type="CDD" id="cd00586">
    <property type="entry name" value="4HBT"/>
    <property type="match status" value="1"/>
</dbReference>
<dbReference type="PANTHER" id="PTHR31793">
    <property type="entry name" value="4-HYDROXYBENZOYL-COA THIOESTERASE FAMILY MEMBER"/>
    <property type="match status" value="1"/>
</dbReference>
<evidence type="ECO:0000256" key="2">
    <source>
        <dbReference type="ARBA" id="ARBA00022801"/>
    </source>
</evidence>
<keyword evidence="2" id="KW-0378">Hydrolase</keyword>